<dbReference type="Proteomes" id="UP001325680">
    <property type="component" value="Chromosome"/>
</dbReference>
<dbReference type="RefSeq" id="WP_114790342.1">
    <property type="nucleotide sequence ID" value="NZ_CP139960.1"/>
</dbReference>
<feature type="domain" description="KilA-N DNA-binding" evidence="1">
    <location>
        <begin position="8"/>
        <end position="95"/>
    </location>
</feature>
<dbReference type="EMBL" id="CP139960">
    <property type="protein sequence ID" value="WQD36729.1"/>
    <property type="molecule type" value="Genomic_DNA"/>
</dbReference>
<gene>
    <name evidence="2" type="ORF">U0035_13735</name>
</gene>
<keyword evidence="3" id="KW-1185">Reference proteome</keyword>
<protein>
    <submittedName>
        <fullName evidence="2">ORF6N domain-containing protein</fullName>
    </submittedName>
</protein>
<name>A0ABZ0W1E0_9BACT</name>
<dbReference type="Pfam" id="PF10543">
    <property type="entry name" value="ORF6N"/>
    <property type="match status" value="1"/>
</dbReference>
<sequence>MEISLIQNKIHEIRGLRIMLDFDLAELYQIENKRLKESVRRNIKRFPPDFMFVLSKEEYDSLRSQFAALKTGRGQHSKYTPFAFTEHGVAMLAAVLNSDKAIDMNINIIRAFIALKQLVLEQKDLMEQLKEWRTELHQRIDVHDAQLSQIYEAIENMLDDQVEKKEKEEAWKHRNRIGFKNEKK</sequence>
<organism evidence="2 3">
    <name type="scientific">Niabella yanshanensis</name>
    <dbReference type="NCBI Taxonomy" id="577386"/>
    <lineage>
        <taxon>Bacteria</taxon>
        <taxon>Pseudomonadati</taxon>
        <taxon>Bacteroidota</taxon>
        <taxon>Chitinophagia</taxon>
        <taxon>Chitinophagales</taxon>
        <taxon>Chitinophagaceae</taxon>
        <taxon>Niabella</taxon>
    </lineage>
</organism>
<proteinExistence type="predicted"/>
<evidence type="ECO:0000313" key="2">
    <source>
        <dbReference type="EMBL" id="WQD36729.1"/>
    </source>
</evidence>
<accession>A0ABZ0W1E0</accession>
<evidence type="ECO:0000313" key="3">
    <source>
        <dbReference type="Proteomes" id="UP001325680"/>
    </source>
</evidence>
<reference evidence="2 3" key="1">
    <citation type="submission" date="2023-12" db="EMBL/GenBank/DDBJ databases">
        <title>Genome sequencing and assembly of bacterial species from a model synthetic community.</title>
        <authorList>
            <person name="Hogle S.L."/>
        </authorList>
    </citation>
    <scope>NUCLEOTIDE SEQUENCE [LARGE SCALE GENOMIC DNA]</scope>
    <source>
        <strain evidence="2 3">HAMBI_3031</strain>
    </source>
</reference>
<dbReference type="InterPro" id="IPR018873">
    <property type="entry name" value="KilA-N_DNA-bd_domain"/>
</dbReference>
<evidence type="ECO:0000259" key="1">
    <source>
        <dbReference type="Pfam" id="PF10543"/>
    </source>
</evidence>